<dbReference type="PROSITE" id="PS51671">
    <property type="entry name" value="ACT"/>
    <property type="match status" value="1"/>
</dbReference>
<comment type="similarity">
    <text evidence="3 11 12">Belongs to the iron-sulfur dependent L-serine dehydratase family.</text>
</comment>
<keyword evidence="8 11" id="KW-0411">Iron-sulfur</keyword>
<organism evidence="14 15">
    <name type="scientific">Dorea formicigenerans</name>
    <dbReference type="NCBI Taxonomy" id="39486"/>
    <lineage>
        <taxon>Bacteria</taxon>
        <taxon>Bacillati</taxon>
        <taxon>Bacillota</taxon>
        <taxon>Clostridia</taxon>
        <taxon>Lachnospirales</taxon>
        <taxon>Lachnospiraceae</taxon>
        <taxon>Dorea</taxon>
    </lineage>
</organism>
<comment type="catalytic activity">
    <reaction evidence="10 11 12">
        <text>L-serine = pyruvate + NH4(+)</text>
        <dbReference type="Rhea" id="RHEA:19169"/>
        <dbReference type="ChEBI" id="CHEBI:15361"/>
        <dbReference type="ChEBI" id="CHEBI:28938"/>
        <dbReference type="ChEBI" id="CHEBI:33384"/>
        <dbReference type="EC" id="4.3.1.17"/>
    </reaction>
</comment>
<dbReference type="UniPathway" id="UPA00138"/>
<evidence type="ECO:0000256" key="7">
    <source>
        <dbReference type="ARBA" id="ARBA00023004"/>
    </source>
</evidence>
<keyword evidence="9 11" id="KW-0456">Lyase</keyword>
<evidence type="ECO:0000256" key="11">
    <source>
        <dbReference type="PIRNR" id="PIRNR036692"/>
    </source>
</evidence>
<keyword evidence="15" id="KW-1185">Reference proteome</keyword>
<evidence type="ECO:0000256" key="3">
    <source>
        <dbReference type="ARBA" id="ARBA00008636"/>
    </source>
</evidence>
<dbReference type="SUPFAM" id="SSF143548">
    <property type="entry name" value="Serine metabolism enzymes domain"/>
    <property type="match status" value="1"/>
</dbReference>
<protein>
    <recommendedName>
        <fullName evidence="11">L-serine deaminase</fullName>
    </recommendedName>
</protein>
<evidence type="ECO:0000256" key="10">
    <source>
        <dbReference type="ARBA" id="ARBA00049406"/>
    </source>
</evidence>
<evidence type="ECO:0000256" key="5">
    <source>
        <dbReference type="ARBA" id="ARBA00022485"/>
    </source>
</evidence>
<dbReference type="NCBIfam" id="TIGR00719">
    <property type="entry name" value="sda_beta"/>
    <property type="match status" value="1"/>
</dbReference>
<evidence type="ECO:0000256" key="8">
    <source>
        <dbReference type="ARBA" id="ARBA00023014"/>
    </source>
</evidence>
<evidence type="ECO:0000259" key="13">
    <source>
        <dbReference type="PROSITE" id="PS51671"/>
    </source>
</evidence>
<dbReference type="AlphaFoldDB" id="A0A3E5GR26"/>
<dbReference type="PANTHER" id="PTHR30182">
    <property type="entry name" value="L-SERINE DEHYDRATASE"/>
    <property type="match status" value="1"/>
</dbReference>
<accession>A0A3E5GR26</accession>
<dbReference type="InterPro" id="IPR004643">
    <property type="entry name" value="Fe-S_L-Ser_bsu"/>
</dbReference>
<dbReference type="FunFam" id="3.30.70.260:FF:000008">
    <property type="entry name" value="D-3-phosphoglycerate dehydrogenase, chloroplastic"/>
    <property type="match status" value="1"/>
</dbReference>
<dbReference type="InterPro" id="IPR045865">
    <property type="entry name" value="ACT-like_dom_sf"/>
</dbReference>
<dbReference type="Gene3D" id="3.30.70.260">
    <property type="match status" value="1"/>
</dbReference>
<dbReference type="InterPro" id="IPR005131">
    <property type="entry name" value="Ser_deHydtase_bsu"/>
</dbReference>
<dbReference type="RefSeq" id="WP_117614106.1">
    <property type="nucleotide sequence ID" value="NZ_QSVQ01000020.1"/>
</dbReference>
<keyword evidence="5 11" id="KW-0004">4Fe-4S</keyword>
<evidence type="ECO:0000256" key="4">
    <source>
        <dbReference type="ARBA" id="ARBA00022432"/>
    </source>
</evidence>
<dbReference type="Gene3D" id="3.30.1330.90">
    <property type="entry name" value="D-3-phosphoglycerate dehydrogenase, domain 3"/>
    <property type="match status" value="1"/>
</dbReference>
<evidence type="ECO:0000313" key="15">
    <source>
        <dbReference type="Proteomes" id="UP000261055"/>
    </source>
</evidence>
<dbReference type="PIRSF" id="PIRSF036692">
    <property type="entry name" value="SDH_B"/>
    <property type="match status" value="1"/>
</dbReference>
<dbReference type="PANTHER" id="PTHR30182:SF12">
    <property type="entry name" value="L-SERINE DEHYDRATASE, BETA CHAIN-RELATED"/>
    <property type="match status" value="1"/>
</dbReference>
<name>A0A3E5GR26_9FIRM</name>
<proteinExistence type="inferred from homology"/>
<dbReference type="Proteomes" id="UP000261055">
    <property type="component" value="Unassembled WGS sequence"/>
</dbReference>
<dbReference type="CDD" id="cd04903">
    <property type="entry name" value="ACT_LSD"/>
    <property type="match status" value="1"/>
</dbReference>
<dbReference type="InterPro" id="IPR051318">
    <property type="entry name" value="Fe-S_L-Ser"/>
</dbReference>
<keyword evidence="4 11" id="KW-0312">Gluconeogenesis</keyword>
<evidence type="ECO:0000256" key="12">
    <source>
        <dbReference type="RuleBase" id="RU366059"/>
    </source>
</evidence>
<comment type="caution">
    <text evidence="14">The sequence shown here is derived from an EMBL/GenBank/DDBJ whole genome shotgun (WGS) entry which is preliminary data.</text>
</comment>
<dbReference type="GO" id="GO:0003941">
    <property type="term" value="F:L-serine ammonia-lyase activity"/>
    <property type="evidence" value="ECO:0007669"/>
    <property type="project" value="UniProtKB-UniRule"/>
</dbReference>
<keyword evidence="6 11" id="KW-0479">Metal-binding</keyword>
<evidence type="ECO:0000256" key="9">
    <source>
        <dbReference type="ARBA" id="ARBA00023239"/>
    </source>
</evidence>
<evidence type="ECO:0000256" key="1">
    <source>
        <dbReference type="ARBA" id="ARBA00001966"/>
    </source>
</evidence>
<sequence length="224" mass="24031">MGSIFDILGPVMVGPSSSHTAGAARIGYTARQLFGEPVKKAEVYLHGSFAATGKGHGTDRAIIAGLLGMKPDDLRIPAAFEEAKKAGMEFTIANRELKNAHPNTARVVMENAGGRKMVLQAYSIGGGRIRVSILDGIEVDFSGESNTLIVRNMDRPGCITEVSAALSKEKINVATMQVFRHKRGGGAVMVVETDERIPISVTEELRKKEDILEVISLNLEGRNG</sequence>
<dbReference type="InterPro" id="IPR002912">
    <property type="entry name" value="ACT_dom"/>
</dbReference>
<dbReference type="Pfam" id="PF01842">
    <property type="entry name" value="ACT"/>
    <property type="match status" value="1"/>
</dbReference>
<evidence type="ECO:0000256" key="2">
    <source>
        <dbReference type="ARBA" id="ARBA00004742"/>
    </source>
</evidence>
<reference evidence="14 15" key="1">
    <citation type="submission" date="2018-08" db="EMBL/GenBank/DDBJ databases">
        <title>A genome reference for cultivated species of the human gut microbiota.</title>
        <authorList>
            <person name="Zou Y."/>
            <person name="Xue W."/>
            <person name="Luo G."/>
        </authorList>
    </citation>
    <scope>NUCLEOTIDE SEQUENCE [LARGE SCALE GENOMIC DNA]</scope>
    <source>
        <strain evidence="14 15">OM02-12</strain>
    </source>
</reference>
<evidence type="ECO:0000256" key="6">
    <source>
        <dbReference type="ARBA" id="ARBA00022723"/>
    </source>
</evidence>
<dbReference type="GO" id="GO:0051539">
    <property type="term" value="F:4 iron, 4 sulfur cluster binding"/>
    <property type="evidence" value="ECO:0007669"/>
    <property type="project" value="UniProtKB-UniRule"/>
</dbReference>
<dbReference type="SUPFAM" id="SSF55021">
    <property type="entry name" value="ACT-like"/>
    <property type="match status" value="1"/>
</dbReference>
<feature type="domain" description="ACT" evidence="13">
    <location>
        <begin position="147"/>
        <end position="222"/>
    </location>
</feature>
<dbReference type="GO" id="GO:0046872">
    <property type="term" value="F:metal ion binding"/>
    <property type="evidence" value="ECO:0007669"/>
    <property type="project" value="UniProtKB-UniRule"/>
</dbReference>
<dbReference type="GO" id="GO:0006094">
    <property type="term" value="P:gluconeogenesis"/>
    <property type="evidence" value="ECO:0007669"/>
    <property type="project" value="UniProtKB-UniRule"/>
</dbReference>
<dbReference type="Pfam" id="PF03315">
    <property type="entry name" value="SDH_beta"/>
    <property type="match status" value="1"/>
</dbReference>
<comment type="cofactor">
    <cofactor evidence="1 12">
        <name>[4Fe-4S] cluster</name>
        <dbReference type="ChEBI" id="CHEBI:49883"/>
    </cofactor>
</comment>
<comment type="pathway">
    <text evidence="2 11">Carbohydrate biosynthesis; gluconeogenesis.</text>
</comment>
<keyword evidence="7 11" id="KW-0408">Iron</keyword>
<dbReference type="InterPro" id="IPR029009">
    <property type="entry name" value="ASB_dom_sf"/>
</dbReference>
<dbReference type="EMBL" id="QSVQ01000020">
    <property type="protein sequence ID" value="RGO47675.1"/>
    <property type="molecule type" value="Genomic_DNA"/>
</dbReference>
<evidence type="ECO:0000313" key="14">
    <source>
        <dbReference type="EMBL" id="RGO47675.1"/>
    </source>
</evidence>
<gene>
    <name evidence="14" type="primary">sdaAB</name>
    <name evidence="14" type="ORF">DXB12_14005</name>
</gene>